<keyword evidence="4" id="KW-1185">Reference proteome</keyword>
<evidence type="ECO:0000256" key="2">
    <source>
        <dbReference type="SAM" id="Phobius"/>
    </source>
</evidence>
<accession>A0A9W7W3S2</accession>
<evidence type="ECO:0000313" key="3">
    <source>
        <dbReference type="EMBL" id="KAH9832371.1"/>
    </source>
</evidence>
<feature type="compositionally biased region" description="Acidic residues" evidence="1">
    <location>
        <begin position="192"/>
        <end position="203"/>
    </location>
</feature>
<reference evidence="3 4" key="2">
    <citation type="journal article" date="2021" name="Curr. Genet.">
        <title>Genetic response to nitrogen starvation in the aggressive Eucalyptus foliar pathogen Teratosphaeria destructans.</title>
        <authorList>
            <person name="Havenga M."/>
            <person name="Wingfield B.D."/>
            <person name="Wingfield M.J."/>
            <person name="Dreyer L.L."/>
            <person name="Roets F."/>
            <person name="Aylward J."/>
        </authorList>
    </citation>
    <scope>NUCLEOTIDE SEQUENCE [LARGE SCALE GENOMIC DNA]</scope>
    <source>
        <strain evidence="3">CMW44962</strain>
    </source>
</reference>
<organism evidence="3 4">
    <name type="scientific">Teratosphaeria destructans</name>
    <dbReference type="NCBI Taxonomy" id="418781"/>
    <lineage>
        <taxon>Eukaryota</taxon>
        <taxon>Fungi</taxon>
        <taxon>Dikarya</taxon>
        <taxon>Ascomycota</taxon>
        <taxon>Pezizomycotina</taxon>
        <taxon>Dothideomycetes</taxon>
        <taxon>Dothideomycetidae</taxon>
        <taxon>Mycosphaerellales</taxon>
        <taxon>Teratosphaeriaceae</taxon>
        <taxon>Teratosphaeria</taxon>
    </lineage>
</organism>
<feature type="compositionally biased region" description="Polar residues" evidence="1">
    <location>
        <begin position="250"/>
        <end position="260"/>
    </location>
</feature>
<dbReference type="InterPro" id="IPR029164">
    <property type="entry name" value="PIG-Y"/>
</dbReference>
<protein>
    <submittedName>
        <fullName evidence="3">Uncharacterized protein</fullName>
    </submittedName>
</protein>
<evidence type="ECO:0000313" key="4">
    <source>
        <dbReference type="Proteomes" id="UP001138500"/>
    </source>
</evidence>
<sequence length="447" mass="48929">MEDGHGAGSGDRREPAPRRSTVSGASRQDDDEENKDKLEAMRFPWSSSPSVPTSPTTPPSSGSSKSGHRRAFSGSLLQKLSFLRGNNDEGKEPPKSPRSAKSRKSIDDDVPVTSPESPHKPEQTMVIALQAPKTRKRKGSLRKTALLGGRRFASEGRERKNSFTAKSPLGKLSVQHAIQAPMKLVETADAPAADDEEEVDDDQPTPGPRTQLSYEYDLSQSSSDSGWSEPAAVTATRLILITEAKAQLHQHPTANSSEDQLGSPVDIKSPISNASYASTTDDDDILTFDRRPTTSFPNPSALTLPKPISSTSTSYFPSVSDVSIPRHRSTRSSKRSPLSHTISSSSLYSHPTPPPHDYTETEYWGWVILFVTWLTFTVGMGSCLEVWSWAWDVGETPYAPPELEDDPTLPIVGYYPALGVLVGVVAWVWITVAWVGMKYFRHARVEV</sequence>
<feature type="compositionally biased region" description="Basic residues" evidence="1">
    <location>
        <begin position="325"/>
        <end position="334"/>
    </location>
</feature>
<dbReference type="AlphaFoldDB" id="A0A9W7W3S2"/>
<dbReference type="Proteomes" id="UP001138500">
    <property type="component" value="Unassembled WGS sequence"/>
</dbReference>
<feature type="region of interest" description="Disordered" evidence="1">
    <location>
        <begin position="249"/>
        <end position="353"/>
    </location>
</feature>
<keyword evidence="2" id="KW-1133">Transmembrane helix</keyword>
<gene>
    <name evidence="3" type="ORF">Tdes44962_MAKER08819</name>
</gene>
<feature type="region of interest" description="Disordered" evidence="1">
    <location>
        <begin position="1"/>
        <end position="229"/>
    </location>
</feature>
<feature type="transmembrane region" description="Helical" evidence="2">
    <location>
        <begin position="363"/>
        <end position="391"/>
    </location>
</feature>
<comment type="caution">
    <text evidence="3">The sequence shown here is derived from an EMBL/GenBank/DDBJ whole genome shotgun (WGS) entry which is preliminary data.</text>
</comment>
<feature type="compositionally biased region" description="Polar residues" evidence="1">
    <location>
        <begin position="270"/>
        <end position="279"/>
    </location>
</feature>
<feature type="transmembrane region" description="Helical" evidence="2">
    <location>
        <begin position="411"/>
        <end position="435"/>
    </location>
</feature>
<proteinExistence type="predicted"/>
<feature type="compositionally biased region" description="Basic and acidic residues" evidence="1">
    <location>
        <begin position="152"/>
        <end position="161"/>
    </location>
</feature>
<name>A0A9W7W3S2_9PEZI</name>
<feature type="compositionally biased region" description="Low complexity" evidence="1">
    <location>
        <begin position="44"/>
        <end position="65"/>
    </location>
</feature>
<dbReference type="PANTHER" id="PTHR39400:SF1">
    <property type="entry name" value="PIG-P DOMAIN-CONTAINING PROTEIN"/>
    <property type="match status" value="1"/>
</dbReference>
<keyword evidence="2" id="KW-0472">Membrane</keyword>
<dbReference type="Pfam" id="PF15159">
    <property type="entry name" value="PIG-Y"/>
    <property type="match status" value="1"/>
</dbReference>
<keyword evidence="2" id="KW-0812">Transmembrane</keyword>
<feature type="compositionally biased region" description="Low complexity" evidence="1">
    <location>
        <begin position="336"/>
        <end position="350"/>
    </location>
</feature>
<reference evidence="3 4" key="1">
    <citation type="journal article" date="2018" name="IMA Fungus">
        <title>IMA Genome-F 10: Nine draft genome sequences of Claviceps purpurea s.lat., including C. arundinis, C. humidiphila, and C. cf. spartinae, pseudomolecules for the pitch canker pathogen Fusarium circinatum, draft genome of Davidsoniella eucalypti, Grosmannia galeiformis, Quambalaria eucalypti, and Teratosphaeria destructans.</title>
        <authorList>
            <person name="Wingfield B.D."/>
            <person name="Liu M."/>
            <person name="Nguyen H.D."/>
            <person name="Lane F.A."/>
            <person name="Morgan S.W."/>
            <person name="De Vos L."/>
            <person name="Wilken P.M."/>
            <person name="Duong T.A."/>
            <person name="Aylward J."/>
            <person name="Coetzee M.P."/>
            <person name="Dadej K."/>
            <person name="De Beer Z.W."/>
            <person name="Findlay W."/>
            <person name="Havenga M."/>
            <person name="Kolarik M."/>
            <person name="Menzies J.G."/>
            <person name="Naidoo K."/>
            <person name="Pochopski O."/>
            <person name="Shoukouhi P."/>
            <person name="Santana Q.C."/>
            <person name="Seifert K.A."/>
            <person name="Soal N."/>
            <person name="Steenkamp E.T."/>
            <person name="Tatham C.T."/>
            <person name="van der Nest M.A."/>
            <person name="Wingfield M.J."/>
        </authorList>
    </citation>
    <scope>NUCLEOTIDE SEQUENCE [LARGE SCALE GENOMIC DNA]</scope>
    <source>
        <strain evidence="3">CMW44962</strain>
    </source>
</reference>
<dbReference type="PANTHER" id="PTHR39400">
    <property type="entry name" value="YALI0E29227P"/>
    <property type="match status" value="1"/>
</dbReference>
<evidence type="ECO:0000256" key="1">
    <source>
        <dbReference type="SAM" id="MobiDB-lite"/>
    </source>
</evidence>
<dbReference type="OrthoDB" id="2157498at2759"/>
<dbReference type="EMBL" id="RIBY02001114">
    <property type="protein sequence ID" value="KAH9832371.1"/>
    <property type="molecule type" value="Genomic_DNA"/>
</dbReference>
<feature type="compositionally biased region" description="Basic and acidic residues" evidence="1">
    <location>
        <begin position="86"/>
        <end position="95"/>
    </location>
</feature>
<feature type="compositionally biased region" description="Low complexity" evidence="1">
    <location>
        <begin position="211"/>
        <end position="229"/>
    </location>
</feature>